<dbReference type="Proteomes" id="UP000772434">
    <property type="component" value="Unassembled WGS sequence"/>
</dbReference>
<evidence type="ECO:0000313" key="2">
    <source>
        <dbReference type="Proteomes" id="UP000772434"/>
    </source>
</evidence>
<keyword evidence="2" id="KW-1185">Reference proteome</keyword>
<gene>
    <name evidence="1" type="ORF">BDP27DRAFT_53805</name>
</gene>
<accession>A0A9P5PHH9</accession>
<dbReference type="EMBL" id="JADNRY010000103">
    <property type="protein sequence ID" value="KAF9065451.1"/>
    <property type="molecule type" value="Genomic_DNA"/>
</dbReference>
<comment type="caution">
    <text evidence="1">The sequence shown here is derived from an EMBL/GenBank/DDBJ whole genome shotgun (WGS) entry which is preliminary data.</text>
</comment>
<dbReference type="AlphaFoldDB" id="A0A9P5PHH9"/>
<protein>
    <submittedName>
        <fullName evidence="1">Uncharacterized protein</fullName>
    </submittedName>
</protein>
<dbReference type="OrthoDB" id="3003360at2759"/>
<evidence type="ECO:0000313" key="1">
    <source>
        <dbReference type="EMBL" id="KAF9065451.1"/>
    </source>
</evidence>
<proteinExistence type="predicted"/>
<organism evidence="1 2">
    <name type="scientific">Rhodocollybia butyracea</name>
    <dbReference type="NCBI Taxonomy" id="206335"/>
    <lineage>
        <taxon>Eukaryota</taxon>
        <taxon>Fungi</taxon>
        <taxon>Dikarya</taxon>
        <taxon>Basidiomycota</taxon>
        <taxon>Agaricomycotina</taxon>
        <taxon>Agaricomycetes</taxon>
        <taxon>Agaricomycetidae</taxon>
        <taxon>Agaricales</taxon>
        <taxon>Marasmiineae</taxon>
        <taxon>Omphalotaceae</taxon>
        <taxon>Rhodocollybia</taxon>
    </lineage>
</organism>
<sequence>MTFTSSVEQHLTPPYGTKGFVNQTYRVDGTNWVLDVYGYRHANSNDVTLIIVHSETIHKSQYPETYESDLGDGRYSYSINYTNTINMIGPDGKNPVPFQTVYRETFVSYRIDSPDPTYLKFTQQQIRWENNSCGVDCVRCDYRNLEMFCYSLRRFGL</sequence>
<name>A0A9P5PHH9_9AGAR</name>
<reference evidence="1" key="1">
    <citation type="submission" date="2020-11" db="EMBL/GenBank/DDBJ databases">
        <authorList>
            <consortium name="DOE Joint Genome Institute"/>
            <person name="Ahrendt S."/>
            <person name="Riley R."/>
            <person name="Andreopoulos W."/>
            <person name="Labutti K."/>
            <person name="Pangilinan J."/>
            <person name="Ruiz-Duenas F.J."/>
            <person name="Barrasa J.M."/>
            <person name="Sanchez-Garcia M."/>
            <person name="Camarero S."/>
            <person name="Miyauchi S."/>
            <person name="Serrano A."/>
            <person name="Linde D."/>
            <person name="Babiker R."/>
            <person name="Drula E."/>
            <person name="Ayuso-Fernandez I."/>
            <person name="Pacheco R."/>
            <person name="Padilla G."/>
            <person name="Ferreira P."/>
            <person name="Barriuso J."/>
            <person name="Kellner H."/>
            <person name="Castanera R."/>
            <person name="Alfaro M."/>
            <person name="Ramirez L."/>
            <person name="Pisabarro A.G."/>
            <person name="Kuo A."/>
            <person name="Tritt A."/>
            <person name="Lipzen A."/>
            <person name="He G."/>
            <person name="Yan M."/>
            <person name="Ng V."/>
            <person name="Cullen D."/>
            <person name="Martin F."/>
            <person name="Rosso M.-N."/>
            <person name="Henrissat B."/>
            <person name="Hibbett D."/>
            <person name="Martinez A.T."/>
            <person name="Grigoriev I.V."/>
        </authorList>
    </citation>
    <scope>NUCLEOTIDE SEQUENCE</scope>
    <source>
        <strain evidence="1">AH 40177</strain>
    </source>
</reference>